<proteinExistence type="predicted"/>
<accession>A0A653BXB9</accession>
<reference evidence="1 2" key="1">
    <citation type="submission" date="2019-01" db="EMBL/GenBank/DDBJ databases">
        <authorList>
            <person name="Sayadi A."/>
        </authorList>
    </citation>
    <scope>NUCLEOTIDE SEQUENCE [LARGE SCALE GENOMIC DNA]</scope>
</reference>
<feature type="non-terminal residue" evidence="1">
    <location>
        <position position="34"/>
    </location>
</feature>
<evidence type="ECO:0000313" key="1">
    <source>
        <dbReference type="EMBL" id="VEN40130.1"/>
    </source>
</evidence>
<protein>
    <submittedName>
        <fullName evidence="1">Uncharacterized protein</fullName>
    </submittedName>
</protein>
<dbReference type="EMBL" id="CAACVG010006357">
    <property type="protein sequence ID" value="VEN40130.1"/>
    <property type="molecule type" value="Genomic_DNA"/>
</dbReference>
<dbReference type="AlphaFoldDB" id="A0A653BXB9"/>
<evidence type="ECO:0000313" key="2">
    <source>
        <dbReference type="Proteomes" id="UP000410492"/>
    </source>
</evidence>
<sequence length="34" mass="3973">METTSNKIFFTVWSQQRDKKALVIVSAEDPDPYQ</sequence>
<dbReference type="Proteomes" id="UP000410492">
    <property type="component" value="Unassembled WGS sequence"/>
</dbReference>
<name>A0A653BXB9_CALMS</name>
<organism evidence="1 2">
    <name type="scientific">Callosobruchus maculatus</name>
    <name type="common">Southern cowpea weevil</name>
    <name type="synonym">Pulse bruchid</name>
    <dbReference type="NCBI Taxonomy" id="64391"/>
    <lineage>
        <taxon>Eukaryota</taxon>
        <taxon>Metazoa</taxon>
        <taxon>Ecdysozoa</taxon>
        <taxon>Arthropoda</taxon>
        <taxon>Hexapoda</taxon>
        <taxon>Insecta</taxon>
        <taxon>Pterygota</taxon>
        <taxon>Neoptera</taxon>
        <taxon>Endopterygota</taxon>
        <taxon>Coleoptera</taxon>
        <taxon>Polyphaga</taxon>
        <taxon>Cucujiformia</taxon>
        <taxon>Chrysomeloidea</taxon>
        <taxon>Chrysomelidae</taxon>
        <taxon>Bruchinae</taxon>
        <taxon>Bruchini</taxon>
        <taxon>Callosobruchus</taxon>
    </lineage>
</organism>
<dbReference type="OrthoDB" id="8806090at2759"/>
<gene>
    <name evidence="1" type="ORF">CALMAC_LOCUS4407</name>
</gene>
<keyword evidence="2" id="KW-1185">Reference proteome</keyword>